<dbReference type="PANTHER" id="PTHR43168">
    <property type="entry name" value="50S RIBOSOMAL PROTEIN L33, CHLOROPLASTIC"/>
    <property type="match status" value="1"/>
</dbReference>
<dbReference type="EMBL" id="KY083065">
    <property type="protein sequence ID" value="ARX95888.1"/>
    <property type="molecule type" value="Genomic_DNA"/>
</dbReference>
<evidence type="ECO:0000256" key="1">
    <source>
        <dbReference type="ARBA" id="ARBA00007596"/>
    </source>
</evidence>
<dbReference type="Gene3D" id="2.20.28.120">
    <property type="entry name" value="Ribosomal protein L33"/>
    <property type="match status" value="1"/>
</dbReference>
<keyword evidence="2 5" id="KW-0689">Ribosomal protein</keyword>
<evidence type="ECO:0000256" key="5">
    <source>
        <dbReference type="HAMAP-Rule" id="MF_00294"/>
    </source>
</evidence>
<dbReference type="PANTHER" id="PTHR43168:SF2">
    <property type="entry name" value="LARGE RIBOSOMAL SUBUNIT PROTEIN BL33C"/>
    <property type="match status" value="1"/>
</dbReference>
<evidence type="ECO:0000256" key="2">
    <source>
        <dbReference type="ARBA" id="ARBA00022980"/>
    </source>
</evidence>
<gene>
    <name evidence="5 6" type="primary">rpl33</name>
</gene>
<dbReference type="NCBIfam" id="NF001764">
    <property type="entry name" value="PRK00504.1"/>
    <property type="match status" value="1"/>
</dbReference>
<dbReference type="InterPro" id="IPR018264">
    <property type="entry name" value="Ribosomal_bL33_CS"/>
</dbReference>
<keyword evidence="6" id="KW-0934">Plastid</keyword>
<comment type="similarity">
    <text evidence="1 5">Belongs to the bacterial ribosomal protein bL33 family.</text>
</comment>
<dbReference type="HAMAP" id="MF_00294">
    <property type="entry name" value="Ribosomal_bL33"/>
    <property type="match status" value="1"/>
</dbReference>
<dbReference type="Pfam" id="PF00471">
    <property type="entry name" value="Ribosomal_L33"/>
    <property type="match status" value="1"/>
</dbReference>
<dbReference type="NCBIfam" id="NF001860">
    <property type="entry name" value="PRK00595.1"/>
    <property type="match status" value="1"/>
</dbReference>
<dbReference type="NCBIfam" id="TIGR01023">
    <property type="entry name" value="rpmG_bact"/>
    <property type="match status" value="1"/>
</dbReference>
<dbReference type="InterPro" id="IPR038584">
    <property type="entry name" value="Ribosomal_bL33_sf"/>
</dbReference>
<dbReference type="GO" id="GO:0003735">
    <property type="term" value="F:structural constituent of ribosome"/>
    <property type="evidence" value="ECO:0007669"/>
    <property type="project" value="InterPro"/>
</dbReference>
<organism evidence="6">
    <name type="scientific">Thorea hispida</name>
    <dbReference type="NCBI Taxonomy" id="202687"/>
    <lineage>
        <taxon>Eukaryota</taxon>
        <taxon>Rhodophyta</taxon>
        <taxon>Florideophyceae</taxon>
        <taxon>Nemaliophycidae</taxon>
        <taxon>Thoreales</taxon>
        <taxon>Thoreaceae</taxon>
        <taxon>Thorea</taxon>
    </lineage>
</organism>
<proteinExistence type="inferred from homology"/>
<dbReference type="InterPro" id="IPR001705">
    <property type="entry name" value="Ribosomal_bL33"/>
</dbReference>
<name>A0A1Z1XAP7_9FLOR</name>
<dbReference type="InterPro" id="IPR011332">
    <property type="entry name" value="Ribosomal_zn-bd"/>
</dbReference>
<evidence type="ECO:0000313" key="6">
    <source>
        <dbReference type="EMBL" id="ARX95888.1"/>
    </source>
</evidence>
<dbReference type="AlphaFoldDB" id="A0A1Z1XAP7"/>
<dbReference type="PROSITE" id="PS00582">
    <property type="entry name" value="RIBOSOMAL_L33"/>
    <property type="match status" value="1"/>
</dbReference>
<sequence length="82" mass="9657">MRYYLINILIVLIYNKIMGKNKGARIIITLECLCRNSTNTTKRSSGISRYTTSKNRRNTPDRLQLKKFCSQCNKHTIFKEIK</sequence>
<dbReference type="GO" id="GO:0006412">
    <property type="term" value="P:translation"/>
    <property type="evidence" value="ECO:0007669"/>
    <property type="project" value="UniProtKB-UniRule"/>
</dbReference>
<dbReference type="GO" id="GO:0005840">
    <property type="term" value="C:ribosome"/>
    <property type="evidence" value="ECO:0007669"/>
    <property type="project" value="UniProtKB-KW"/>
</dbReference>
<dbReference type="GO" id="GO:0009507">
    <property type="term" value="C:chloroplast"/>
    <property type="evidence" value="ECO:0007669"/>
    <property type="project" value="UniProtKB-SubCell"/>
</dbReference>
<accession>A0A1Z1XAP7</accession>
<comment type="subcellular location">
    <subcellularLocation>
        <location evidence="5">Plastid</location>
        <location evidence="5">Chloroplast</location>
    </subcellularLocation>
</comment>
<geneLocation type="chloroplast" evidence="6"/>
<evidence type="ECO:0000256" key="3">
    <source>
        <dbReference type="ARBA" id="ARBA00023274"/>
    </source>
</evidence>
<reference evidence="6" key="1">
    <citation type="submission" date="2016-11" db="EMBL/GenBank/DDBJ databases">
        <title>Complete Chloroplast Genome of Thorea hispida.</title>
        <authorList>
            <person name="Nan F."/>
            <person name="Xie S."/>
        </authorList>
    </citation>
    <scope>NUCLEOTIDE SEQUENCE</scope>
</reference>
<keyword evidence="3 5" id="KW-0687">Ribonucleoprotein</keyword>
<dbReference type="SUPFAM" id="SSF57829">
    <property type="entry name" value="Zn-binding ribosomal proteins"/>
    <property type="match status" value="1"/>
</dbReference>
<evidence type="ECO:0000256" key="4">
    <source>
        <dbReference type="ARBA" id="ARBA00035276"/>
    </source>
</evidence>
<keyword evidence="6" id="KW-0150">Chloroplast</keyword>
<protein>
    <recommendedName>
        <fullName evidence="4 5">Large ribosomal subunit protein bL33c</fullName>
    </recommendedName>
</protein>
<dbReference type="GO" id="GO:1990904">
    <property type="term" value="C:ribonucleoprotein complex"/>
    <property type="evidence" value="ECO:0007669"/>
    <property type="project" value="UniProtKB-KW"/>
</dbReference>